<proteinExistence type="predicted"/>
<dbReference type="RefSeq" id="WP_156413574.1">
    <property type="nucleotide sequence ID" value="NZ_LN681225.1"/>
</dbReference>
<dbReference type="KEGG" id="lha:LHA_0905"/>
<dbReference type="PATRIC" id="fig|449.7.peg.2990"/>
<feature type="compositionally biased region" description="Basic residues" evidence="1">
    <location>
        <begin position="14"/>
        <end position="24"/>
    </location>
</feature>
<reference evidence="3" key="1">
    <citation type="submission" date="2014-09" db="EMBL/GenBank/DDBJ databases">
        <authorList>
            <person name="Gomez-Valero L."/>
        </authorList>
    </citation>
    <scope>NUCLEOTIDE SEQUENCE [LARGE SCALE GENOMIC DNA]</scope>
    <source>
        <strain evidence="3">ATCC35250</strain>
    </source>
</reference>
<evidence type="ECO:0000256" key="1">
    <source>
        <dbReference type="SAM" id="MobiDB-lite"/>
    </source>
</evidence>
<dbReference type="EMBL" id="LN681225">
    <property type="protein sequence ID" value="CEK09980.1"/>
    <property type="molecule type" value="Genomic_DNA"/>
</dbReference>
<evidence type="ECO:0000313" key="3">
    <source>
        <dbReference type="Proteomes" id="UP000032803"/>
    </source>
</evidence>
<dbReference type="Proteomes" id="UP000032803">
    <property type="component" value="Chromosome I"/>
</dbReference>
<feature type="region of interest" description="Disordered" evidence="1">
    <location>
        <begin position="1"/>
        <end position="51"/>
    </location>
</feature>
<keyword evidence="3" id="KW-1185">Reference proteome</keyword>
<gene>
    <name evidence="2" type="ORF">LHA_0905</name>
</gene>
<dbReference type="AlphaFoldDB" id="A0A0A8UM83"/>
<organism evidence="2 3">
    <name type="scientific">Legionella hackeliae</name>
    <dbReference type="NCBI Taxonomy" id="449"/>
    <lineage>
        <taxon>Bacteria</taxon>
        <taxon>Pseudomonadati</taxon>
        <taxon>Pseudomonadota</taxon>
        <taxon>Gammaproteobacteria</taxon>
        <taxon>Legionellales</taxon>
        <taxon>Legionellaceae</taxon>
        <taxon>Legionella</taxon>
    </lineage>
</organism>
<sequence>MTKRKAPTPEISKGKQKISPRNLRKISGGKDKSYIDIHNPIKTPTAPAAGT</sequence>
<name>A0A0A8UM83_LEGHA</name>
<accession>A0A0A8UM83</accession>
<protein>
    <submittedName>
        <fullName evidence="2">Uncharacterized protein</fullName>
    </submittedName>
</protein>
<dbReference type="HOGENOM" id="CLU_3100320_0_0_6"/>
<evidence type="ECO:0000313" key="2">
    <source>
        <dbReference type="EMBL" id="CEK09980.1"/>
    </source>
</evidence>